<dbReference type="Proteomes" id="UP001550739">
    <property type="component" value="Unassembled WGS sequence"/>
</dbReference>
<proteinExistence type="predicted"/>
<comment type="caution">
    <text evidence="1">The sequence shown here is derived from an EMBL/GenBank/DDBJ whole genome shotgun (WGS) entry which is preliminary data.</text>
</comment>
<evidence type="ECO:0000313" key="2">
    <source>
        <dbReference type="Proteomes" id="UP001550739"/>
    </source>
</evidence>
<reference evidence="1 2" key="1">
    <citation type="submission" date="2024-06" db="EMBL/GenBank/DDBJ databases">
        <title>The Natural Products Discovery Center: Release of the First 8490 Sequenced Strains for Exploring Actinobacteria Biosynthetic Diversity.</title>
        <authorList>
            <person name="Kalkreuter E."/>
            <person name="Kautsar S.A."/>
            <person name="Yang D."/>
            <person name="Bader C.D."/>
            <person name="Teijaro C.N."/>
            <person name="Fluegel L."/>
            <person name="Davis C.M."/>
            <person name="Simpson J.R."/>
            <person name="Lauterbach L."/>
            <person name="Steele A.D."/>
            <person name="Gui C."/>
            <person name="Meng S."/>
            <person name="Li G."/>
            <person name="Viehrig K."/>
            <person name="Ye F."/>
            <person name="Su P."/>
            <person name="Kiefer A.F."/>
            <person name="Nichols A."/>
            <person name="Cepeda A.J."/>
            <person name="Yan W."/>
            <person name="Fan B."/>
            <person name="Jiang Y."/>
            <person name="Adhikari A."/>
            <person name="Zheng C.-J."/>
            <person name="Schuster L."/>
            <person name="Cowan T.M."/>
            <person name="Smanski M.J."/>
            <person name="Chevrette M.G."/>
            <person name="De Carvalho L.P.S."/>
            <person name="Shen B."/>
        </authorList>
    </citation>
    <scope>NUCLEOTIDE SEQUENCE [LARGE SCALE GENOMIC DNA]</scope>
    <source>
        <strain evidence="1 2">NPDC033843</strain>
    </source>
</reference>
<gene>
    <name evidence="1" type="ORF">AB0E89_46965</name>
</gene>
<sequence length="114" mass="11413">MQAQFRWVVLGAEEGAEGDGDEVAVGDAGVGVEASDAALELEGVGVCGEGVVGGVGLGFEGVGEVAQQAEVVGVVEDGVPVDPEQGWVSAGRATRRSCARMFSISCRAQYAGVA</sequence>
<name>A0ABV2ZZF8_9ACTN</name>
<accession>A0ABV2ZZF8</accession>
<dbReference type="RefSeq" id="WP_334573670.1">
    <property type="nucleotide sequence ID" value="NZ_JBEZVE010000062.1"/>
</dbReference>
<keyword evidence="2" id="KW-1185">Reference proteome</keyword>
<dbReference type="EMBL" id="JBEZVE010000062">
    <property type="protein sequence ID" value="MEU3787963.1"/>
    <property type="molecule type" value="Genomic_DNA"/>
</dbReference>
<evidence type="ECO:0000313" key="1">
    <source>
        <dbReference type="EMBL" id="MEU3787963.1"/>
    </source>
</evidence>
<organism evidence="1 2">
    <name type="scientific">Streptomyces sp. 900129855</name>
    <dbReference type="NCBI Taxonomy" id="3155129"/>
    <lineage>
        <taxon>Bacteria</taxon>
        <taxon>Bacillati</taxon>
        <taxon>Actinomycetota</taxon>
        <taxon>Actinomycetes</taxon>
        <taxon>Kitasatosporales</taxon>
        <taxon>Streptomycetaceae</taxon>
        <taxon>Streptomyces</taxon>
    </lineage>
</organism>
<protein>
    <submittedName>
        <fullName evidence="1">Uncharacterized protein</fullName>
    </submittedName>
</protein>